<dbReference type="AlphaFoldDB" id="A0A9D1T0D8"/>
<keyword evidence="1" id="KW-0547">Nucleotide-binding</keyword>
<reference evidence="7" key="2">
    <citation type="journal article" date="2021" name="PeerJ">
        <title>Extensive microbial diversity within the chicken gut microbiome revealed by metagenomics and culture.</title>
        <authorList>
            <person name="Gilroy R."/>
            <person name="Ravi A."/>
            <person name="Getino M."/>
            <person name="Pursley I."/>
            <person name="Horton D.L."/>
            <person name="Alikhan N.F."/>
            <person name="Baker D."/>
            <person name="Gharbi K."/>
            <person name="Hall N."/>
            <person name="Watson M."/>
            <person name="Adriaenssens E.M."/>
            <person name="Foster-Nyarko E."/>
            <person name="Jarju S."/>
            <person name="Secka A."/>
            <person name="Antonio M."/>
            <person name="Oren A."/>
            <person name="Chaudhuri R.R."/>
            <person name="La Ragione R."/>
            <person name="Hildebrand F."/>
            <person name="Pallen M.J."/>
        </authorList>
    </citation>
    <scope>NUCLEOTIDE SEQUENCE</scope>
    <source>
        <strain evidence="7">4920</strain>
    </source>
</reference>
<gene>
    <name evidence="7" type="ORF">IAC74_06930</name>
</gene>
<dbReference type="Gene3D" id="3.40.50.300">
    <property type="entry name" value="P-loop containing nucleotide triphosphate hydrolases"/>
    <property type="match status" value="2"/>
</dbReference>
<evidence type="ECO:0000313" key="8">
    <source>
        <dbReference type="Proteomes" id="UP000886743"/>
    </source>
</evidence>
<dbReference type="InterPro" id="IPR027417">
    <property type="entry name" value="P-loop_NTPase"/>
</dbReference>
<keyword evidence="2" id="KW-0067">ATP-binding</keyword>
<sequence>MLSRYVRTIYQGDNGFCIHEYKTRQQIPPAAQKPGKNTFVAVGYNLSANPTTEAELTGGWETSKYGMQYRVQTYFEIMPQTEAGIAAYLGSGLLRGIGPKMAKKIVDRFGKDTLQVLENTPEQLLQIGGITPYRLEEILKDYQKSRTLRDIVALLSPYGVSVHKAGQIQDRFGNQAMAILKTQPFRLLEIKGFGFLTVDEIARKTTYNPTDTLRIKGGIRFVLTEAAAQGHLYLGYADVYRQAHLLLNKNLTPNTVSAQLIRRVLCDMLDREEAVTARPAHNIYLPVYFDAEQNSAQRIANLAGAASGFSQAAIADALTASQRELGIALSQSQQAAVMMCMQNRLSIITGGPGTGKTTVLRVILDVFRRLKEGASFLLAAPTGRAARRMSESTGFAGARTLHSALGLLSDDYESPELGVLDKDFIAVDEFSMVDMLLCDKLFRQLGNRAHVLLIGDAHQLPSAGPGLVLREIIASGAVPATCLDTVFRQAGGSRIAQNAQRIIAGETRLDYGMPDFVFLPASSDEEAANIMKEQYLQQAALSSVDDVKILTPMRERGCISAKSMNALLRELVNPKRPQKAELKHGGQVYRVGDKVMQLKNMDDINNGDKLRFQRKRGPVCRLRAGQRVRAEVCGKRGNGCGRPRIVRGGLWMNGPAPEAPQPEQPQPPSTVSLEPAVPADTPIEQLVQTMTPQQAASITATGGYCKGMTLGEIDRQCPEQLYFYASTDGVPPMLRAGAQVLLNRKQTEQIPQAS</sequence>
<dbReference type="InterPro" id="IPR010994">
    <property type="entry name" value="RuvA_2-like"/>
</dbReference>
<dbReference type="Pfam" id="PF18335">
    <property type="entry name" value="SH3_13"/>
    <property type="match status" value="1"/>
</dbReference>
<dbReference type="InterPro" id="IPR055446">
    <property type="entry name" value="RecD2_N_OB"/>
</dbReference>
<dbReference type="CDD" id="cd17933">
    <property type="entry name" value="DEXSc_RecD-like"/>
    <property type="match status" value="1"/>
</dbReference>
<dbReference type="Proteomes" id="UP000886743">
    <property type="component" value="Unassembled WGS sequence"/>
</dbReference>
<feature type="domain" description="ATP-dependent RecD2 DNA helicase-like helix-hairpin-helix" evidence="4">
    <location>
        <begin position="145"/>
        <end position="233"/>
    </location>
</feature>
<feature type="region of interest" description="Disordered" evidence="3">
    <location>
        <begin position="652"/>
        <end position="676"/>
    </location>
</feature>
<organism evidence="7 8">
    <name type="scientific">Candidatus Aphodoplasma excrementigallinarum</name>
    <dbReference type="NCBI Taxonomy" id="2840673"/>
    <lineage>
        <taxon>Bacteria</taxon>
        <taxon>Bacillati</taxon>
        <taxon>Bacillota</taxon>
        <taxon>Clostridia</taxon>
        <taxon>Eubacteriales</taxon>
        <taxon>Candidatus Aphodoplasma</taxon>
    </lineage>
</organism>
<dbReference type="GO" id="GO:0003678">
    <property type="term" value="F:DNA helicase activity"/>
    <property type="evidence" value="ECO:0007669"/>
    <property type="project" value="UniProtKB-ARBA"/>
</dbReference>
<name>A0A9D1T0D8_9FIRM</name>
<dbReference type="Pfam" id="PF13245">
    <property type="entry name" value="AAA_19"/>
    <property type="match status" value="1"/>
</dbReference>
<accession>A0A9D1T0D8</accession>
<dbReference type="InterPro" id="IPR041451">
    <property type="entry name" value="RecD2_SH13"/>
</dbReference>
<proteinExistence type="predicted"/>
<dbReference type="Gene3D" id="1.10.10.2220">
    <property type="match status" value="1"/>
</dbReference>
<dbReference type="PANTHER" id="PTHR43788:SF6">
    <property type="entry name" value="DNA HELICASE B"/>
    <property type="match status" value="1"/>
</dbReference>
<evidence type="ECO:0000256" key="1">
    <source>
        <dbReference type="ARBA" id="ARBA00022741"/>
    </source>
</evidence>
<dbReference type="Gene3D" id="1.10.150.20">
    <property type="entry name" value="5' to 3' exonuclease, C-terminal subdomain"/>
    <property type="match status" value="1"/>
</dbReference>
<dbReference type="GO" id="GO:0005524">
    <property type="term" value="F:ATP binding"/>
    <property type="evidence" value="ECO:0007669"/>
    <property type="project" value="UniProtKB-KW"/>
</dbReference>
<dbReference type="Pfam" id="PF14520">
    <property type="entry name" value="HHH_5"/>
    <property type="match status" value="1"/>
</dbReference>
<protein>
    <submittedName>
        <fullName evidence="7">AAA family ATPase</fullName>
    </submittedName>
</protein>
<feature type="domain" description="ATP-dependent RecD2 DNA helicase OB-fold" evidence="6">
    <location>
        <begin position="6"/>
        <end position="79"/>
    </location>
</feature>
<dbReference type="Gene3D" id="2.30.30.940">
    <property type="match status" value="1"/>
</dbReference>
<dbReference type="PANTHER" id="PTHR43788">
    <property type="entry name" value="DNA2/NAM7 HELICASE FAMILY MEMBER"/>
    <property type="match status" value="1"/>
</dbReference>
<dbReference type="Pfam" id="PF23139">
    <property type="entry name" value="OB_YrrC"/>
    <property type="match status" value="1"/>
</dbReference>
<dbReference type="InterPro" id="IPR050534">
    <property type="entry name" value="Coronavir_polyprotein_1ab"/>
</dbReference>
<reference evidence="7" key="1">
    <citation type="submission" date="2020-10" db="EMBL/GenBank/DDBJ databases">
        <authorList>
            <person name="Gilroy R."/>
        </authorList>
    </citation>
    <scope>NUCLEOTIDE SEQUENCE</scope>
    <source>
        <strain evidence="7">4920</strain>
    </source>
</reference>
<evidence type="ECO:0000256" key="3">
    <source>
        <dbReference type="SAM" id="MobiDB-lite"/>
    </source>
</evidence>
<dbReference type="Pfam" id="PF14490">
    <property type="entry name" value="HHH_RecD2"/>
    <property type="match status" value="1"/>
</dbReference>
<dbReference type="EMBL" id="DVOF01000206">
    <property type="protein sequence ID" value="HIV03294.1"/>
    <property type="molecule type" value="Genomic_DNA"/>
</dbReference>
<feature type="domain" description="ATP-dependent RecD2 DNA helicase SH3" evidence="5">
    <location>
        <begin position="564"/>
        <end position="608"/>
    </location>
</feature>
<evidence type="ECO:0000313" key="7">
    <source>
        <dbReference type="EMBL" id="HIV03294.1"/>
    </source>
</evidence>
<dbReference type="InterPro" id="IPR029493">
    <property type="entry name" value="RecD2-like_HHH"/>
</dbReference>
<evidence type="ECO:0000256" key="2">
    <source>
        <dbReference type="ARBA" id="ARBA00022840"/>
    </source>
</evidence>
<evidence type="ECO:0000259" key="5">
    <source>
        <dbReference type="Pfam" id="PF18335"/>
    </source>
</evidence>
<evidence type="ECO:0000259" key="6">
    <source>
        <dbReference type="Pfam" id="PF23139"/>
    </source>
</evidence>
<dbReference type="SUPFAM" id="SSF52540">
    <property type="entry name" value="P-loop containing nucleoside triphosphate hydrolases"/>
    <property type="match status" value="2"/>
</dbReference>
<feature type="compositionally biased region" description="Pro residues" evidence="3">
    <location>
        <begin position="657"/>
        <end position="668"/>
    </location>
</feature>
<evidence type="ECO:0000259" key="4">
    <source>
        <dbReference type="Pfam" id="PF14490"/>
    </source>
</evidence>
<dbReference type="SUPFAM" id="SSF47781">
    <property type="entry name" value="RuvA domain 2-like"/>
    <property type="match status" value="1"/>
</dbReference>
<comment type="caution">
    <text evidence="7">The sequence shown here is derived from an EMBL/GenBank/DDBJ whole genome shotgun (WGS) entry which is preliminary data.</text>
</comment>